<reference evidence="2 3" key="1">
    <citation type="submission" date="2017-10" db="EMBL/GenBank/DDBJ databases">
        <title>Comparative genomics in systemic dimorphic fungi from Ajellomycetaceae.</title>
        <authorList>
            <person name="Munoz J.F."/>
            <person name="Mcewen J.G."/>
            <person name="Clay O.K."/>
            <person name="Cuomo C.A."/>
        </authorList>
    </citation>
    <scope>NUCLEOTIDE SEQUENCE [LARGE SCALE GENOMIC DNA]</scope>
    <source>
        <strain evidence="2 3">UAMH5409</strain>
    </source>
</reference>
<evidence type="ECO:0000313" key="2">
    <source>
        <dbReference type="EMBL" id="PGG99994.1"/>
    </source>
</evidence>
<keyword evidence="3" id="KW-1185">Reference proteome</keyword>
<name>A0A2B7WTJ2_9EURO</name>
<feature type="compositionally biased region" description="Basic residues" evidence="1">
    <location>
        <begin position="12"/>
        <end position="21"/>
    </location>
</feature>
<evidence type="ECO:0000313" key="3">
    <source>
        <dbReference type="Proteomes" id="UP000223968"/>
    </source>
</evidence>
<evidence type="ECO:0000256" key="1">
    <source>
        <dbReference type="SAM" id="MobiDB-lite"/>
    </source>
</evidence>
<proteinExistence type="predicted"/>
<feature type="region of interest" description="Disordered" evidence="1">
    <location>
        <begin position="1"/>
        <end position="132"/>
    </location>
</feature>
<accession>A0A2B7WTJ2</accession>
<comment type="caution">
    <text evidence="2">The sequence shown here is derived from an EMBL/GenBank/DDBJ whole genome shotgun (WGS) entry which is preliminary data.</text>
</comment>
<protein>
    <submittedName>
        <fullName evidence="2">Uncharacterized protein</fullName>
    </submittedName>
</protein>
<dbReference type="EMBL" id="PDNB01000193">
    <property type="protein sequence ID" value="PGG99994.1"/>
    <property type="molecule type" value="Genomic_DNA"/>
</dbReference>
<dbReference type="STRING" id="1447875.A0A2B7WTJ2"/>
<sequence>MPDIDESASHSSSHHPHHPHHPPLLQFPKLPATSQDNNNNNAMTSDGQSDRPGSSLSLSESWATMSASDIYSEDGSRSDQTDVASLIGRSVPDDVTSLSEGRDTDDSEDDSSSVNVHSYCSDNEPPPPLPRHIREQQRLDDSKSTVRPPYQPVSDSIEFVEPDNWPDVETIELKHTIQVYNEDETPDFLRTLPHDLGDGHLSVTVQQTMAKRGLDLTKPFRALYVGHPDFKHIILDIMGDVLVAGSEDSFNSDASGDSSRFHVVPASFGTGTSPNYAELLPIHVQLIVDECVSVSAKKEHHNKPDTINLTLKNREPCSSTWTGSGYEVQSDSPWTLPDLAIFFMSQDDNLTARKIRSLCHTFMKRHGVPCMVISENPLWTKLNSMVPLDYQSLHICLESRDKETGESRVLGRYPIDLKTFESIAPGQLNRNLASLSGLSTSKAVPKAAEVSKMTEMLKPSETPSLNQGRMPWLLDIEDLPDGSSRIHFLGASCKIETILRGACTAIALLIGTLLMTMGYAMLCALVESLFVTYAKLPSMSITSRFYGPASTTTSLAASTTATSTAETSLMRASINELILPGCTENDSFDVDAYLSKLASPTDKQANEPDKYQVHIIGDCHIIIKMPSRLASRRRVPKFDVRINRADRQIPFDRACLFDGIYTLRLAREDAYGPLNVSITTKSKPVIEQVTEVDFGTPWLKIANWKKAAQELSFQLRKDLNAAQAGLSDAYSRVFTDLHEMSDTLRTEAESAGSNTMQRALKATGLMLAKSKQLSEVIKKRTRNSVMASSTSLCETLSTANRGALQVWQSANEGWFAVEREAKRLFQKPAYAYDFNLTSRLACSAKRAKKSPGMATAQKQATSLWQRLIAKAGSKSGSDKKKTRPSKCGKATGIHYCGGA</sequence>
<feature type="compositionally biased region" description="Polar residues" evidence="1">
    <location>
        <begin position="32"/>
        <end position="69"/>
    </location>
</feature>
<organism evidence="2 3">
    <name type="scientific">Helicocarpus griseus UAMH5409</name>
    <dbReference type="NCBI Taxonomy" id="1447875"/>
    <lineage>
        <taxon>Eukaryota</taxon>
        <taxon>Fungi</taxon>
        <taxon>Dikarya</taxon>
        <taxon>Ascomycota</taxon>
        <taxon>Pezizomycotina</taxon>
        <taxon>Eurotiomycetes</taxon>
        <taxon>Eurotiomycetidae</taxon>
        <taxon>Onygenales</taxon>
        <taxon>Ajellomycetaceae</taxon>
        <taxon>Helicocarpus</taxon>
    </lineage>
</organism>
<gene>
    <name evidence="2" type="ORF">AJ79_08356</name>
</gene>
<dbReference type="OrthoDB" id="439943at2759"/>
<dbReference type="Proteomes" id="UP000223968">
    <property type="component" value="Unassembled WGS sequence"/>
</dbReference>
<dbReference type="AlphaFoldDB" id="A0A2B7WTJ2"/>